<dbReference type="EMBL" id="CH476743">
    <property type="protein sequence ID" value="EIE88974.1"/>
    <property type="molecule type" value="Genomic_DNA"/>
</dbReference>
<dbReference type="GO" id="GO:0003824">
    <property type="term" value="F:catalytic activity"/>
    <property type="evidence" value="ECO:0007669"/>
    <property type="project" value="InterPro"/>
</dbReference>
<dbReference type="STRING" id="246409.I1CKJ4"/>
<proteinExistence type="predicted"/>
<dbReference type="VEuPathDB" id="FungiDB:RO3G_13685"/>
<dbReference type="Proteomes" id="UP000009138">
    <property type="component" value="Unassembled WGS sequence"/>
</dbReference>
<dbReference type="Pfam" id="PF03372">
    <property type="entry name" value="Exo_endo_phos"/>
    <property type="match status" value="1"/>
</dbReference>
<dbReference type="Gene3D" id="3.60.10.10">
    <property type="entry name" value="Endonuclease/exonuclease/phosphatase"/>
    <property type="match status" value="1"/>
</dbReference>
<organism evidence="2 3">
    <name type="scientific">Rhizopus delemar (strain RA 99-880 / ATCC MYA-4621 / FGSC 9543 / NRRL 43880)</name>
    <name type="common">Mucormycosis agent</name>
    <name type="synonym">Rhizopus arrhizus var. delemar</name>
    <dbReference type="NCBI Taxonomy" id="246409"/>
    <lineage>
        <taxon>Eukaryota</taxon>
        <taxon>Fungi</taxon>
        <taxon>Fungi incertae sedis</taxon>
        <taxon>Mucoromycota</taxon>
        <taxon>Mucoromycotina</taxon>
        <taxon>Mucoromycetes</taxon>
        <taxon>Mucorales</taxon>
        <taxon>Mucorineae</taxon>
        <taxon>Rhizopodaceae</taxon>
        <taxon>Rhizopus</taxon>
    </lineage>
</organism>
<keyword evidence="3" id="KW-1185">Reference proteome</keyword>
<protein>
    <recommendedName>
        <fullName evidence="1">Endonuclease/exonuclease/phosphatase domain-containing protein</fullName>
    </recommendedName>
</protein>
<feature type="domain" description="Endonuclease/exonuclease/phosphatase" evidence="1">
    <location>
        <begin position="2"/>
        <end position="46"/>
    </location>
</feature>
<dbReference type="OrthoDB" id="2272730at2759"/>
<name>I1CKJ4_RHIO9</name>
<gene>
    <name evidence="2" type="ORF">RO3G_13685</name>
</gene>
<reference evidence="2 3" key="1">
    <citation type="journal article" date="2009" name="PLoS Genet.">
        <title>Genomic analysis of the basal lineage fungus Rhizopus oryzae reveals a whole-genome duplication.</title>
        <authorList>
            <person name="Ma L.-J."/>
            <person name="Ibrahim A.S."/>
            <person name="Skory C."/>
            <person name="Grabherr M.G."/>
            <person name="Burger G."/>
            <person name="Butler M."/>
            <person name="Elias M."/>
            <person name="Idnurm A."/>
            <person name="Lang B.F."/>
            <person name="Sone T."/>
            <person name="Abe A."/>
            <person name="Calvo S.E."/>
            <person name="Corrochano L.M."/>
            <person name="Engels R."/>
            <person name="Fu J."/>
            <person name="Hansberg W."/>
            <person name="Kim J.-M."/>
            <person name="Kodira C.D."/>
            <person name="Koehrsen M.J."/>
            <person name="Liu B."/>
            <person name="Miranda-Saavedra D."/>
            <person name="O'Leary S."/>
            <person name="Ortiz-Castellanos L."/>
            <person name="Poulter R."/>
            <person name="Rodriguez-Romero J."/>
            <person name="Ruiz-Herrera J."/>
            <person name="Shen Y.-Q."/>
            <person name="Zeng Q."/>
            <person name="Galagan J."/>
            <person name="Birren B.W."/>
            <person name="Cuomo C.A."/>
            <person name="Wickes B.L."/>
        </authorList>
    </citation>
    <scope>NUCLEOTIDE SEQUENCE [LARGE SCALE GENOMIC DNA]</scope>
    <source>
        <strain evidence="3">RA 99-880 / ATCC MYA-4621 / FGSC 9543 / NRRL 43880</strain>
    </source>
</reference>
<evidence type="ECO:0000313" key="3">
    <source>
        <dbReference type="Proteomes" id="UP000009138"/>
    </source>
</evidence>
<evidence type="ECO:0000313" key="2">
    <source>
        <dbReference type="EMBL" id="EIE88974.1"/>
    </source>
</evidence>
<dbReference type="InParanoid" id="I1CKJ4"/>
<dbReference type="InterPro" id="IPR036691">
    <property type="entry name" value="Endo/exonu/phosph_ase_sf"/>
</dbReference>
<dbReference type="AlphaFoldDB" id="I1CKJ4"/>
<dbReference type="GeneID" id="93620650"/>
<dbReference type="InterPro" id="IPR005135">
    <property type="entry name" value="Endo/exonuclease/phosphatase"/>
</dbReference>
<dbReference type="SUPFAM" id="SSF56219">
    <property type="entry name" value="DNase I-like"/>
    <property type="match status" value="1"/>
</dbReference>
<accession>I1CKJ4</accession>
<evidence type="ECO:0000259" key="1">
    <source>
        <dbReference type="Pfam" id="PF03372"/>
    </source>
</evidence>
<sequence>MATLNCRGLRKTADSSTRNHFFRYIRTHSLDILALQETHASNTSIQDIFHN</sequence>
<dbReference type="RefSeq" id="XP_067524370.1">
    <property type="nucleotide sequence ID" value="XM_067668269.1"/>
</dbReference>